<sequence length="140" mass="15429">MTAELTLTVSRTIPAPAARVYDAWLNPAVLARFMTTCEGGPGARVTNDPRVGGSYEIVMRDGDREIPHHGTYLELVPHQRLRFTWQSPHSVEGSMVTITLTPEGDATRIELRQDRFAHEGARDGHIKGWTAILQQLAAAA</sequence>
<dbReference type="Gene3D" id="3.30.530.20">
    <property type="match status" value="1"/>
</dbReference>
<accession>A0A8J7STQ4</accession>
<evidence type="ECO:0000313" key="4">
    <source>
        <dbReference type="Proteomes" id="UP000619033"/>
    </source>
</evidence>
<proteinExistence type="inferred from homology"/>
<protein>
    <submittedName>
        <fullName evidence="3">SRPBCC domain-containing protein</fullName>
    </submittedName>
</protein>
<dbReference type="InterPro" id="IPR023393">
    <property type="entry name" value="START-like_dom_sf"/>
</dbReference>
<dbReference type="EMBL" id="JAESVP010000003">
    <property type="protein sequence ID" value="MBL4927722.1"/>
    <property type="molecule type" value="Genomic_DNA"/>
</dbReference>
<keyword evidence="4" id="KW-1185">Reference proteome</keyword>
<reference evidence="3" key="1">
    <citation type="submission" date="2021-01" db="EMBL/GenBank/DDBJ databases">
        <title>Genome seq and assembly of Tabrizicola sp. KVB23.</title>
        <authorList>
            <person name="Chhetri G."/>
        </authorList>
    </citation>
    <scope>NUCLEOTIDE SEQUENCE</scope>
    <source>
        <strain evidence="3">KVB23</strain>
    </source>
</reference>
<dbReference type="CDD" id="cd07814">
    <property type="entry name" value="SRPBCC_CalC_Aha1-like"/>
    <property type="match status" value="1"/>
</dbReference>
<dbReference type="Proteomes" id="UP000619033">
    <property type="component" value="Unassembled WGS sequence"/>
</dbReference>
<evidence type="ECO:0000313" key="3">
    <source>
        <dbReference type="EMBL" id="MBL4927722.1"/>
    </source>
</evidence>
<comment type="caution">
    <text evidence="3">The sequence shown here is derived from an EMBL/GenBank/DDBJ whole genome shotgun (WGS) entry which is preliminary data.</text>
</comment>
<dbReference type="InterPro" id="IPR013538">
    <property type="entry name" value="ASHA1/2-like_C"/>
</dbReference>
<dbReference type="Pfam" id="PF08327">
    <property type="entry name" value="AHSA1"/>
    <property type="match status" value="1"/>
</dbReference>
<feature type="domain" description="Activator of Hsp90 ATPase homologue 1/2-like C-terminal" evidence="2">
    <location>
        <begin position="15"/>
        <end position="139"/>
    </location>
</feature>
<evidence type="ECO:0000259" key="2">
    <source>
        <dbReference type="Pfam" id="PF08327"/>
    </source>
</evidence>
<organism evidence="3 4">
    <name type="scientific">Fuscibacter oryzae</name>
    <dbReference type="NCBI Taxonomy" id="2803939"/>
    <lineage>
        <taxon>Bacteria</taxon>
        <taxon>Pseudomonadati</taxon>
        <taxon>Pseudomonadota</taxon>
        <taxon>Alphaproteobacteria</taxon>
        <taxon>Rhodobacterales</taxon>
        <taxon>Paracoccaceae</taxon>
        <taxon>Fuscibacter</taxon>
    </lineage>
</organism>
<name>A0A8J7STQ4_9RHOB</name>
<gene>
    <name evidence="3" type="ORF">JI744_06355</name>
</gene>
<comment type="similarity">
    <text evidence="1">Belongs to the AHA1 family.</text>
</comment>
<evidence type="ECO:0000256" key="1">
    <source>
        <dbReference type="ARBA" id="ARBA00006817"/>
    </source>
</evidence>
<dbReference type="AlphaFoldDB" id="A0A8J7STQ4"/>
<dbReference type="SUPFAM" id="SSF55961">
    <property type="entry name" value="Bet v1-like"/>
    <property type="match status" value="1"/>
</dbReference>